<feature type="chain" id="PRO_5046312718" evidence="1">
    <location>
        <begin position="25"/>
        <end position="280"/>
    </location>
</feature>
<name>A0ABT6YHT5_9BACT</name>
<keyword evidence="1" id="KW-0732">Signal</keyword>
<dbReference type="RefSeq" id="WP_283346888.1">
    <property type="nucleotide sequence ID" value="NZ_JASHIF010000037.1"/>
</dbReference>
<feature type="signal peptide" evidence="1">
    <location>
        <begin position="1"/>
        <end position="24"/>
    </location>
</feature>
<sequence length="280" mass="29921">MKLSNVFKAFAYAIALTFAFSVTGQVKVGNNPTTITPSAIFEVESTNKGVLLTRVALTSKTDAVTIASPATGLLVYNTATAGVAPNNIVPGYYYWDGSAWARISTTSSSSSASSSWAVGEERSFMYQATTANFEAPGTPTPLMLGPIAESGTDNTTSRLLSEAMTVGGGSISNAVIIKGLRLDFIRNTYAPKLVNTTSSNISYSLVTRTYPSGVNTTILGNAISYFVINNDALNIVTENVTSELVDGTIAFNTGEWYIFKFFPLVRNGMVYGYTYAKRLL</sequence>
<accession>A0ABT6YHT5</accession>
<dbReference type="Proteomes" id="UP001236507">
    <property type="component" value="Unassembled WGS sequence"/>
</dbReference>
<evidence type="ECO:0000313" key="2">
    <source>
        <dbReference type="EMBL" id="MDI9862663.1"/>
    </source>
</evidence>
<keyword evidence="3" id="KW-1185">Reference proteome</keyword>
<evidence type="ECO:0000256" key="1">
    <source>
        <dbReference type="SAM" id="SignalP"/>
    </source>
</evidence>
<evidence type="ECO:0000313" key="3">
    <source>
        <dbReference type="Proteomes" id="UP001236507"/>
    </source>
</evidence>
<proteinExistence type="predicted"/>
<dbReference type="EMBL" id="JASHIF010000037">
    <property type="protein sequence ID" value="MDI9862663.1"/>
    <property type="molecule type" value="Genomic_DNA"/>
</dbReference>
<reference evidence="2 3" key="1">
    <citation type="submission" date="2023-05" db="EMBL/GenBank/DDBJ databases">
        <title>Novel species of genus Flectobacillus isolated from stream in China.</title>
        <authorList>
            <person name="Lu H."/>
        </authorList>
    </citation>
    <scope>NUCLEOTIDE SEQUENCE [LARGE SCALE GENOMIC DNA]</scope>
    <source>
        <strain evidence="2 3">KCTC 42575</strain>
    </source>
</reference>
<gene>
    <name evidence="2" type="ORF">QM524_25795</name>
</gene>
<organism evidence="2 3">
    <name type="scientific">Flectobacillus roseus</name>
    <dbReference type="NCBI Taxonomy" id="502259"/>
    <lineage>
        <taxon>Bacteria</taxon>
        <taxon>Pseudomonadati</taxon>
        <taxon>Bacteroidota</taxon>
        <taxon>Cytophagia</taxon>
        <taxon>Cytophagales</taxon>
        <taxon>Flectobacillaceae</taxon>
        <taxon>Flectobacillus</taxon>
    </lineage>
</organism>
<protein>
    <submittedName>
        <fullName evidence="2">Uncharacterized protein</fullName>
    </submittedName>
</protein>
<comment type="caution">
    <text evidence="2">The sequence shown here is derived from an EMBL/GenBank/DDBJ whole genome shotgun (WGS) entry which is preliminary data.</text>
</comment>